<reference evidence="1 2" key="1">
    <citation type="submission" date="2015-05" db="EMBL/GenBank/DDBJ databases">
        <title>Draft genome sequence of the bacterium Gordonia jacobaea a new member of the Gordonia genus.</title>
        <authorList>
            <person name="Jimenez-Galisteo G."/>
            <person name="Dominguez A."/>
            <person name="Munoz E."/>
            <person name="Vinas M."/>
        </authorList>
    </citation>
    <scope>NUCLEOTIDE SEQUENCE [LARGE SCALE GENOMIC DNA]</scope>
    <source>
        <strain evidence="2">mv1</strain>
    </source>
</reference>
<accession>A0ABR5IBC6</accession>
<gene>
    <name evidence="1" type="ORF">ABW18_11760</name>
</gene>
<organism evidence="1 2">
    <name type="scientific">Gordonia jacobaea</name>
    <dbReference type="NCBI Taxonomy" id="122202"/>
    <lineage>
        <taxon>Bacteria</taxon>
        <taxon>Bacillati</taxon>
        <taxon>Actinomycetota</taxon>
        <taxon>Actinomycetes</taxon>
        <taxon>Mycobacteriales</taxon>
        <taxon>Gordoniaceae</taxon>
        <taxon>Gordonia</taxon>
    </lineage>
</organism>
<evidence type="ECO:0000313" key="1">
    <source>
        <dbReference type="EMBL" id="KNA90990.1"/>
    </source>
</evidence>
<protein>
    <submittedName>
        <fullName evidence="1">Uncharacterized protein</fullName>
    </submittedName>
</protein>
<sequence length="98" mass="10429">MGVNAVAILQTRAFSNLKYSAAFNRVFAICAVLQGASALHIDATTYTTNAVGASMSLEANQLKQFDYKTLGVTEAPTYWTTGMAEASAVSVYALKALR</sequence>
<dbReference type="Proteomes" id="UP000037247">
    <property type="component" value="Unassembled WGS sequence"/>
</dbReference>
<dbReference type="EMBL" id="LDTZ01000017">
    <property type="protein sequence ID" value="KNA90990.1"/>
    <property type="molecule type" value="Genomic_DNA"/>
</dbReference>
<keyword evidence="2" id="KW-1185">Reference proteome</keyword>
<proteinExistence type="predicted"/>
<evidence type="ECO:0000313" key="2">
    <source>
        <dbReference type="Proteomes" id="UP000037247"/>
    </source>
</evidence>
<comment type="caution">
    <text evidence="1">The sequence shown here is derived from an EMBL/GenBank/DDBJ whole genome shotgun (WGS) entry which is preliminary data.</text>
</comment>
<name>A0ABR5IBC6_9ACTN</name>